<keyword evidence="3" id="KW-1185">Reference proteome</keyword>
<comment type="caution">
    <text evidence="2">The sequence shown here is derived from an EMBL/GenBank/DDBJ whole genome shotgun (WGS) entry which is preliminary data.</text>
</comment>
<keyword evidence="1" id="KW-0812">Transmembrane</keyword>
<evidence type="ECO:0000313" key="2">
    <source>
        <dbReference type="EMBL" id="TRM62923.1"/>
    </source>
</evidence>
<name>A0A550CDP6_9AGAR</name>
<evidence type="ECO:0000256" key="1">
    <source>
        <dbReference type="SAM" id="Phobius"/>
    </source>
</evidence>
<gene>
    <name evidence="2" type="ORF">BD626DRAFT_43256</name>
</gene>
<feature type="transmembrane region" description="Helical" evidence="1">
    <location>
        <begin position="46"/>
        <end position="70"/>
    </location>
</feature>
<accession>A0A550CDP6</accession>
<dbReference type="Proteomes" id="UP000320762">
    <property type="component" value="Unassembled WGS sequence"/>
</dbReference>
<keyword evidence="1" id="KW-1133">Transmembrane helix</keyword>
<dbReference type="EMBL" id="VDMD01000011">
    <property type="protein sequence ID" value="TRM62923.1"/>
    <property type="molecule type" value="Genomic_DNA"/>
</dbReference>
<proteinExistence type="predicted"/>
<reference evidence="2 3" key="1">
    <citation type="journal article" date="2019" name="New Phytol.">
        <title>Comparative genomics reveals unique wood-decay strategies and fruiting body development in the Schizophyllaceae.</title>
        <authorList>
            <person name="Almasi E."/>
            <person name="Sahu N."/>
            <person name="Krizsan K."/>
            <person name="Balint B."/>
            <person name="Kovacs G.M."/>
            <person name="Kiss B."/>
            <person name="Cseklye J."/>
            <person name="Drula E."/>
            <person name="Henrissat B."/>
            <person name="Nagy I."/>
            <person name="Chovatia M."/>
            <person name="Adam C."/>
            <person name="LaButti K."/>
            <person name="Lipzen A."/>
            <person name="Riley R."/>
            <person name="Grigoriev I.V."/>
            <person name="Nagy L.G."/>
        </authorList>
    </citation>
    <scope>NUCLEOTIDE SEQUENCE [LARGE SCALE GENOMIC DNA]</scope>
    <source>
        <strain evidence="2 3">NL-1724</strain>
    </source>
</reference>
<protein>
    <submittedName>
        <fullName evidence="2">Uncharacterized protein</fullName>
    </submittedName>
</protein>
<keyword evidence="1" id="KW-0472">Membrane</keyword>
<organism evidence="2 3">
    <name type="scientific">Schizophyllum amplum</name>
    <dbReference type="NCBI Taxonomy" id="97359"/>
    <lineage>
        <taxon>Eukaryota</taxon>
        <taxon>Fungi</taxon>
        <taxon>Dikarya</taxon>
        <taxon>Basidiomycota</taxon>
        <taxon>Agaricomycotina</taxon>
        <taxon>Agaricomycetes</taxon>
        <taxon>Agaricomycetidae</taxon>
        <taxon>Agaricales</taxon>
        <taxon>Schizophyllaceae</taxon>
        <taxon>Schizophyllum</taxon>
    </lineage>
</organism>
<sequence length="120" mass="12946">MRSVTLRVVSDVCYAVASAGIHTFGSGDWLPGDWNQPVRPLLKLNALLLSFAVFPSLLGVAVICSLLPVVGRDRACSVSSNLFSLERVRSRVGENSWVPASCTPPVFAIVYAYGTIEIHI</sequence>
<dbReference type="AlphaFoldDB" id="A0A550CDP6"/>
<evidence type="ECO:0000313" key="3">
    <source>
        <dbReference type="Proteomes" id="UP000320762"/>
    </source>
</evidence>